<dbReference type="Proteomes" id="UP001515500">
    <property type="component" value="Chromosome 13"/>
</dbReference>
<gene>
    <name evidence="2 3 4 5" type="primary">LOC120274993</name>
</gene>
<accession>A0AB40CC59</accession>
<evidence type="ECO:0000313" key="5">
    <source>
        <dbReference type="RefSeq" id="XP_039137455.1"/>
    </source>
</evidence>
<name>A0AB40CC59_DIOCR</name>
<dbReference type="AlphaFoldDB" id="A0AB40CC59"/>
<evidence type="ECO:0000313" key="3">
    <source>
        <dbReference type="RefSeq" id="XP_039137453.1"/>
    </source>
</evidence>
<evidence type="ECO:0000313" key="2">
    <source>
        <dbReference type="RefSeq" id="XP_039137452.1"/>
    </source>
</evidence>
<evidence type="ECO:0000313" key="4">
    <source>
        <dbReference type="RefSeq" id="XP_039137454.1"/>
    </source>
</evidence>
<dbReference type="RefSeq" id="XP_039137452.1">
    <property type="nucleotide sequence ID" value="XM_039281518.1"/>
</dbReference>
<dbReference type="GeneID" id="120274993"/>
<reference evidence="2 3" key="1">
    <citation type="submission" date="2025-04" db="UniProtKB">
        <authorList>
            <consortium name="RefSeq"/>
        </authorList>
    </citation>
    <scope>IDENTIFICATION</scope>
</reference>
<dbReference type="RefSeq" id="XP_039137453.1">
    <property type="nucleotide sequence ID" value="XM_039281519.1"/>
</dbReference>
<keyword evidence="1" id="KW-1185">Reference proteome</keyword>
<evidence type="ECO:0000313" key="1">
    <source>
        <dbReference type="Proteomes" id="UP001515500"/>
    </source>
</evidence>
<sequence>MMSMKQIVKVEMDKVITKFDHYMVVVIFSGWSTAILSSKSTVGMPEWMAPGVLHNEPSNEKDPNLRPSFADLTTALKSLQRLVVPLLIRMRKTHLWHKKYQ</sequence>
<dbReference type="RefSeq" id="XP_039137455.1">
    <property type="nucleotide sequence ID" value="XM_039281521.1"/>
</dbReference>
<proteinExistence type="predicted"/>
<organism evidence="1 2">
    <name type="scientific">Dioscorea cayennensis subsp. rotundata</name>
    <name type="common">White Guinea yam</name>
    <name type="synonym">Dioscorea rotundata</name>
    <dbReference type="NCBI Taxonomy" id="55577"/>
    <lineage>
        <taxon>Eukaryota</taxon>
        <taxon>Viridiplantae</taxon>
        <taxon>Streptophyta</taxon>
        <taxon>Embryophyta</taxon>
        <taxon>Tracheophyta</taxon>
        <taxon>Spermatophyta</taxon>
        <taxon>Magnoliopsida</taxon>
        <taxon>Liliopsida</taxon>
        <taxon>Dioscoreales</taxon>
        <taxon>Dioscoreaceae</taxon>
        <taxon>Dioscorea</taxon>
    </lineage>
</organism>
<protein>
    <submittedName>
        <fullName evidence="2 3">Uncharacterized protein LOC120274993</fullName>
    </submittedName>
</protein>
<dbReference type="RefSeq" id="XP_039137454.1">
    <property type="nucleotide sequence ID" value="XM_039281520.1"/>
</dbReference>